<dbReference type="RefSeq" id="WP_175490413.1">
    <property type="nucleotide sequence ID" value="NZ_FNJU01000018.1"/>
</dbReference>
<evidence type="ECO:0000313" key="2">
    <source>
        <dbReference type="EMBL" id="SDP95369.1"/>
    </source>
</evidence>
<dbReference type="InterPro" id="IPR001307">
    <property type="entry name" value="Thiosulphate_STrfase_CS"/>
</dbReference>
<feature type="domain" description="Rhodanese" evidence="1">
    <location>
        <begin position="41"/>
        <end position="130"/>
    </location>
</feature>
<dbReference type="GO" id="GO:0004792">
    <property type="term" value="F:thiosulfate-cyanide sulfurtransferase activity"/>
    <property type="evidence" value="ECO:0007669"/>
    <property type="project" value="InterPro"/>
</dbReference>
<organism evidence="2 3">
    <name type="scientific">Litchfieldia salsa</name>
    <dbReference type="NCBI Taxonomy" id="930152"/>
    <lineage>
        <taxon>Bacteria</taxon>
        <taxon>Bacillati</taxon>
        <taxon>Bacillota</taxon>
        <taxon>Bacilli</taxon>
        <taxon>Bacillales</taxon>
        <taxon>Bacillaceae</taxon>
        <taxon>Litchfieldia</taxon>
    </lineage>
</organism>
<dbReference type="Proteomes" id="UP000199159">
    <property type="component" value="Unassembled WGS sequence"/>
</dbReference>
<dbReference type="EMBL" id="FNJU01000018">
    <property type="protein sequence ID" value="SDP95369.1"/>
    <property type="molecule type" value="Genomic_DNA"/>
</dbReference>
<dbReference type="PANTHER" id="PTHR43031:SF1">
    <property type="entry name" value="PYRIDINE NUCLEOTIDE-DISULPHIDE OXIDOREDUCTASE"/>
    <property type="match status" value="1"/>
</dbReference>
<dbReference type="SUPFAM" id="SSF52821">
    <property type="entry name" value="Rhodanese/Cell cycle control phosphatase"/>
    <property type="match status" value="1"/>
</dbReference>
<dbReference type="Pfam" id="PF00581">
    <property type="entry name" value="Rhodanese"/>
    <property type="match status" value="1"/>
</dbReference>
<sequence>MQTIINISLVIVLFYIIFDRFKPVKGLNHLSEKEIREKLKNPKEVILIDVRQPYEYKSKHLPGAINIPVSKLKKKNDQLLKDKELILYCQTGVRSKNAARLIRRNEKTATISHLKGGLYEWEGMVTPRTRNREGNKK</sequence>
<dbReference type="InterPro" id="IPR001763">
    <property type="entry name" value="Rhodanese-like_dom"/>
</dbReference>
<dbReference type="SMART" id="SM00450">
    <property type="entry name" value="RHOD"/>
    <property type="match status" value="1"/>
</dbReference>
<evidence type="ECO:0000259" key="1">
    <source>
        <dbReference type="PROSITE" id="PS50206"/>
    </source>
</evidence>
<gene>
    <name evidence="2" type="ORF">SAMN05216565_11845</name>
</gene>
<keyword evidence="2" id="KW-0808">Transferase</keyword>
<dbReference type="PANTHER" id="PTHR43031">
    <property type="entry name" value="FAD-DEPENDENT OXIDOREDUCTASE"/>
    <property type="match status" value="1"/>
</dbReference>
<keyword evidence="3" id="KW-1185">Reference proteome</keyword>
<dbReference type="InterPro" id="IPR050229">
    <property type="entry name" value="GlpE_sulfurtransferase"/>
</dbReference>
<dbReference type="CDD" id="cd00158">
    <property type="entry name" value="RHOD"/>
    <property type="match status" value="1"/>
</dbReference>
<protein>
    <submittedName>
        <fullName evidence="2">Rhodanese-related sulfurtransferase</fullName>
    </submittedName>
</protein>
<proteinExistence type="predicted"/>
<dbReference type="InterPro" id="IPR036873">
    <property type="entry name" value="Rhodanese-like_dom_sf"/>
</dbReference>
<name>A0A1H0WXQ5_9BACI</name>
<dbReference type="STRING" id="930152.SAMN05216565_11845"/>
<dbReference type="PROSITE" id="PS50206">
    <property type="entry name" value="RHODANESE_3"/>
    <property type="match status" value="1"/>
</dbReference>
<reference evidence="3" key="1">
    <citation type="submission" date="2016-10" db="EMBL/GenBank/DDBJ databases">
        <authorList>
            <person name="Varghese N."/>
            <person name="Submissions S."/>
        </authorList>
    </citation>
    <scope>NUCLEOTIDE SEQUENCE [LARGE SCALE GENOMIC DNA]</scope>
    <source>
        <strain evidence="3">IBRC-M10078</strain>
    </source>
</reference>
<evidence type="ECO:0000313" key="3">
    <source>
        <dbReference type="Proteomes" id="UP000199159"/>
    </source>
</evidence>
<dbReference type="AlphaFoldDB" id="A0A1H0WXQ5"/>
<dbReference type="Gene3D" id="3.40.250.10">
    <property type="entry name" value="Rhodanese-like domain"/>
    <property type="match status" value="1"/>
</dbReference>
<dbReference type="PROSITE" id="PS00380">
    <property type="entry name" value="RHODANESE_1"/>
    <property type="match status" value="1"/>
</dbReference>
<accession>A0A1H0WXQ5</accession>